<dbReference type="InterPro" id="IPR047926">
    <property type="entry name" value="Ni_dep_LarA"/>
</dbReference>
<feature type="domain" description="LarA-like N-terminal" evidence="1">
    <location>
        <begin position="6"/>
        <end position="196"/>
    </location>
</feature>
<feature type="domain" description="Lactate racemase C-terminal" evidence="2">
    <location>
        <begin position="268"/>
        <end position="402"/>
    </location>
</feature>
<evidence type="ECO:0000313" key="3">
    <source>
        <dbReference type="EMBL" id="MFC5450919.1"/>
    </source>
</evidence>
<organism evidence="3 4">
    <name type="scientific">Paenibacillus aestuarii</name>
    <dbReference type="NCBI Taxonomy" id="516965"/>
    <lineage>
        <taxon>Bacteria</taxon>
        <taxon>Bacillati</taxon>
        <taxon>Bacillota</taxon>
        <taxon>Bacilli</taxon>
        <taxon>Bacillales</taxon>
        <taxon>Paenibacillaceae</taxon>
        <taxon>Paenibacillus</taxon>
    </lineage>
</organism>
<dbReference type="Gene3D" id="3.90.226.30">
    <property type="match status" value="1"/>
</dbReference>
<dbReference type="InterPro" id="IPR043166">
    <property type="entry name" value="LarA-like_C"/>
</dbReference>
<dbReference type="Pfam" id="PF21113">
    <property type="entry name" value="LarA_C"/>
    <property type="match status" value="1"/>
</dbReference>
<dbReference type="Pfam" id="PF09861">
    <property type="entry name" value="Lar_N"/>
    <property type="match status" value="1"/>
</dbReference>
<dbReference type="Gene3D" id="3.40.50.11440">
    <property type="match status" value="1"/>
</dbReference>
<name>A0ABW0KCB9_9BACL</name>
<protein>
    <submittedName>
        <fullName evidence="3">Nickel-dependent lactate racemase</fullName>
    </submittedName>
</protein>
<dbReference type="PANTHER" id="PTHR33171">
    <property type="entry name" value="LAR_N DOMAIN-CONTAINING PROTEIN"/>
    <property type="match status" value="1"/>
</dbReference>
<comment type="caution">
    <text evidence="3">The sequence shown here is derived from an EMBL/GenBank/DDBJ whole genome shotgun (WGS) entry which is preliminary data.</text>
</comment>
<dbReference type="PANTHER" id="PTHR33171:SF17">
    <property type="entry name" value="LARA-LIKE N-TERMINAL DOMAIN-CONTAINING PROTEIN"/>
    <property type="match status" value="1"/>
</dbReference>
<proteinExistence type="predicted"/>
<dbReference type="RefSeq" id="WP_270879033.1">
    <property type="nucleotide sequence ID" value="NZ_JBHSMJ010000029.1"/>
</dbReference>
<dbReference type="Proteomes" id="UP001596044">
    <property type="component" value="Unassembled WGS sequence"/>
</dbReference>
<dbReference type="EMBL" id="JBHSMJ010000029">
    <property type="protein sequence ID" value="MFC5450919.1"/>
    <property type="molecule type" value="Genomic_DNA"/>
</dbReference>
<keyword evidence="4" id="KW-1185">Reference proteome</keyword>
<dbReference type="NCBIfam" id="NF033504">
    <property type="entry name" value="Ni_dep_LarA"/>
    <property type="match status" value="1"/>
</dbReference>
<gene>
    <name evidence="3" type="primary">larA</name>
    <name evidence="3" type="ORF">ACFPOG_21935</name>
</gene>
<accession>A0ABW0KCB9</accession>
<evidence type="ECO:0000259" key="2">
    <source>
        <dbReference type="Pfam" id="PF21113"/>
    </source>
</evidence>
<dbReference type="InterPro" id="IPR048068">
    <property type="entry name" value="LarA-like"/>
</dbReference>
<reference evidence="4" key="1">
    <citation type="journal article" date="2019" name="Int. J. Syst. Evol. Microbiol.">
        <title>The Global Catalogue of Microorganisms (GCM) 10K type strain sequencing project: providing services to taxonomists for standard genome sequencing and annotation.</title>
        <authorList>
            <consortium name="The Broad Institute Genomics Platform"/>
            <consortium name="The Broad Institute Genome Sequencing Center for Infectious Disease"/>
            <person name="Wu L."/>
            <person name="Ma J."/>
        </authorList>
    </citation>
    <scope>NUCLEOTIDE SEQUENCE [LARGE SCALE GENOMIC DNA]</scope>
    <source>
        <strain evidence="4">KACC 11904</strain>
    </source>
</reference>
<dbReference type="InterPro" id="IPR018657">
    <property type="entry name" value="LarA-like_N"/>
</dbReference>
<dbReference type="InterPro" id="IPR048520">
    <property type="entry name" value="LarA_C"/>
</dbReference>
<sequence length="418" mass="45641">MYTLPYGQGSVQLTLPHAAADSIVYQRPVLSSPPCMDHVLDHPIDSLRIQEAAKGCQSAVILISDSTRLCPSHLFLGSVIHRLNLAGIPDQQIRIIVALGIHRKQSEDELIQLVGPEIYRRVTVMNHSSLSEDCILLGHTSLGTPVEINKSVVAAEFRIATGNIEPHALVGISGGAKALFPGTASARAIEHNHSLSQRYTAALGDPNNAIRADLEEVLQLVPIHFMLNVIVDHERQLLGAVAGDIIAAHRAGLELVRQIFFVNVPQRYDWVIVSPGGHPKDAQLYQSVKALKNAAAITKPGGSIVLVARCEEHYGNGTLQTWIETIQDRAVMTQKLKQTFVLGAHKVEHIDHVLKQHDVYMYSEMPPAAVQLIGMHPIAKLDAFLAEHLADSSLEIAIMPYGGMTFPQVKPPHAQKLL</sequence>
<evidence type="ECO:0000313" key="4">
    <source>
        <dbReference type="Proteomes" id="UP001596044"/>
    </source>
</evidence>
<evidence type="ECO:0000259" key="1">
    <source>
        <dbReference type="Pfam" id="PF09861"/>
    </source>
</evidence>